<dbReference type="Proteomes" id="UP000250266">
    <property type="component" value="Unassembled WGS sequence"/>
</dbReference>
<feature type="non-terminal residue" evidence="3">
    <location>
        <position position="363"/>
    </location>
</feature>
<dbReference type="Gene3D" id="3.40.50.300">
    <property type="entry name" value="P-loop containing nucleotide triphosphate hydrolases"/>
    <property type="match status" value="1"/>
</dbReference>
<keyword evidence="1" id="KW-0677">Repeat</keyword>
<evidence type="ECO:0000313" key="4">
    <source>
        <dbReference type="Proteomes" id="UP000250266"/>
    </source>
</evidence>
<evidence type="ECO:0000256" key="1">
    <source>
        <dbReference type="ARBA" id="ARBA00022737"/>
    </source>
</evidence>
<reference evidence="3 4" key="1">
    <citation type="journal article" date="2016" name="Nat. Commun.">
        <title>Ectomycorrhizal ecology is imprinted in the genome of the dominant symbiotic fungus Cenococcum geophilum.</title>
        <authorList>
            <consortium name="DOE Joint Genome Institute"/>
            <person name="Peter M."/>
            <person name="Kohler A."/>
            <person name="Ohm R.A."/>
            <person name="Kuo A."/>
            <person name="Krutzmann J."/>
            <person name="Morin E."/>
            <person name="Arend M."/>
            <person name="Barry K.W."/>
            <person name="Binder M."/>
            <person name="Choi C."/>
            <person name="Clum A."/>
            <person name="Copeland A."/>
            <person name="Grisel N."/>
            <person name="Haridas S."/>
            <person name="Kipfer T."/>
            <person name="LaButti K."/>
            <person name="Lindquist E."/>
            <person name="Lipzen A."/>
            <person name="Maire R."/>
            <person name="Meier B."/>
            <person name="Mihaltcheva S."/>
            <person name="Molinier V."/>
            <person name="Murat C."/>
            <person name="Poggeler S."/>
            <person name="Quandt C.A."/>
            <person name="Sperisen C."/>
            <person name="Tritt A."/>
            <person name="Tisserant E."/>
            <person name="Crous P.W."/>
            <person name="Henrissat B."/>
            <person name="Nehls U."/>
            <person name="Egli S."/>
            <person name="Spatafora J.W."/>
            <person name="Grigoriev I.V."/>
            <person name="Martin F.M."/>
        </authorList>
    </citation>
    <scope>NUCLEOTIDE SEQUENCE [LARGE SCALE GENOMIC DNA]</scope>
    <source>
        <strain evidence="3 4">CBS 459.81</strain>
    </source>
</reference>
<dbReference type="SUPFAM" id="SSF52540">
    <property type="entry name" value="P-loop containing nucleoside triphosphate hydrolases"/>
    <property type="match status" value="1"/>
</dbReference>
<feature type="domain" description="Nephrocystin 3-like N-terminal" evidence="2">
    <location>
        <begin position="78"/>
        <end position="253"/>
    </location>
</feature>
<gene>
    <name evidence="3" type="ORF">K432DRAFT_309312</name>
</gene>
<dbReference type="EMBL" id="KV745364">
    <property type="protein sequence ID" value="OCK75103.1"/>
    <property type="molecule type" value="Genomic_DNA"/>
</dbReference>
<dbReference type="PANTHER" id="PTHR10039">
    <property type="entry name" value="AMELOGENIN"/>
    <property type="match status" value="1"/>
</dbReference>
<name>A0A8E2E0T8_9PEZI</name>
<dbReference type="Pfam" id="PF24883">
    <property type="entry name" value="NPHP3_N"/>
    <property type="match status" value="1"/>
</dbReference>
<organism evidence="3 4">
    <name type="scientific">Lepidopterella palustris CBS 459.81</name>
    <dbReference type="NCBI Taxonomy" id="1314670"/>
    <lineage>
        <taxon>Eukaryota</taxon>
        <taxon>Fungi</taxon>
        <taxon>Dikarya</taxon>
        <taxon>Ascomycota</taxon>
        <taxon>Pezizomycotina</taxon>
        <taxon>Dothideomycetes</taxon>
        <taxon>Pleosporomycetidae</taxon>
        <taxon>Mytilinidiales</taxon>
        <taxon>Argynnaceae</taxon>
        <taxon>Lepidopterella</taxon>
    </lineage>
</organism>
<protein>
    <recommendedName>
        <fullName evidence="2">Nephrocystin 3-like N-terminal domain-containing protein</fullName>
    </recommendedName>
</protein>
<accession>A0A8E2E0T8</accession>
<dbReference type="InterPro" id="IPR056884">
    <property type="entry name" value="NPHP3-like_N"/>
</dbReference>
<dbReference type="InterPro" id="IPR027417">
    <property type="entry name" value="P-loop_NTPase"/>
</dbReference>
<sequence>MYICKFTDTATVGFSSAVQHIAEIVKRAVEAKKKKQDGLFHAYNLVSHTLTHLVILNSLRVPDIETCHETFQRNHKDTFSWIFQDPNLGFSNWLRQDSGIFWISGIAGSGKTVLMKYIINDLRGSRMLGNCSIVDFFFCRLKSTAQRSMVCLLRTMLLQILEDFRDLIPIAFPKQWGSLERKTPSLESDWTETALWKALLAVTNQNVITGSICLLIDGIDEYYGSCQAVVDLIHTLMTHKSSGMSTKICFSSRPLSVFENGFKGVSTIRLHEHNSRDIAKYVNDRIMSYPITGSLLVSGCTSQTILTELVDAIVKRASGVFLWAKLVMDNIVQRTTNDGILRELLYHASAVPADLQDSFQHLL</sequence>
<dbReference type="OrthoDB" id="443402at2759"/>
<evidence type="ECO:0000259" key="2">
    <source>
        <dbReference type="Pfam" id="PF24883"/>
    </source>
</evidence>
<proteinExistence type="predicted"/>
<dbReference type="PANTHER" id="PTHR10039:SF5">
    <property type="entry name" value="NACHT DOMAIN-CONTAINING PROTEIN"/>
    <property type="match status" value="1"/>
</dbReference>
<keyword evidence="4" id="KW-1185">Reference proteome</keyword>
<evidence type="ECO:0000313" key="3">
    <source>
        <dbReference type="EMBL" id="OCK75103.1"/>
    </source>
</evidence>
<dbReference type="AlphaFoldDB" id="A0A8E2E0T8"/>